<evidence type="ECO:0000313" key="2">
    <source>
        <dbReference type="Proteomes" id="UP000199306"/>
    </source>
</evidence>
<reference evidence="1 2" key="1">
    <citation type="submission" date="2016-10" db="EMBL/GenBank/DDBJ databases">
        <authorList>
            <person name="de Groot N.N."/>
        </authorList>
    </citation>
    <scope>NUCLEOTIDE SEQUENCE [LARGE SCALE GENOMIC DNA]</scope>
    <source>
        <strain evidence="2">E92,LMG 26720,CCM 7988</strain>
    </source>
</reference>
<accession>A0A1I5Z553</accession>
<sequence length="160" mass="19486">MRLTYVLFYIFLYTNIFAQENIFRIKGIPFSGHNVVPISENQIDKIKSTNKNRFYLYDVTDSLRVKKIRKILKRITRKRNLINDSYDLRLGFYFVQGDTIIEKFYFDSHQRLLMDCKLYKPKWRDIKYIFSLLCRPSFSEILVDESKYWRYCTFSCNGYP</sequence>
<evidence type="ECO:0000313" key="1">
    <source>
        <dbReference type="EMBL" id="SFQ51592.1"/>
    </source>
</evidence>
<keyword evidence="2" id="KW-1185">Reference proteome</keyword>
<dbReference type="RefSeq" id="WP_143095326.1">
    <property type="nucleotide sequence ID" value="NZ_FOXH01000033.1"/>
</dbReference>
<organism evidence="1 2">
    <name type="scientific">Pseudarcicella hirudinis</name>
    <dbReference type="NCBI Taxonomy" id="1079859"/>
    <lineage>
        <taxon>Bacteria</taxon>
        <taxon>Pseudomonadati</taxon>
        <taxon>Bacteroidota</taxon>
        <taxon>Cytophagia</taxon>
        <taxon>Cytophagales</taxon>
        <taxon>Flectobacillaceae</taxon>
        <taxon>Pseudarcicella</taxon>
    </lineage>
</organism>
<dbReference type="Proteomes" id="UP000199306">
    <property type="component" value="Unassembled WGS sequence"/>
</dbReference>
<name>A0A1I5Z553_9BACT</name>
<protein>
    <submittedName>
        <fullName evidence="1">Uncharacterized protein</fullName>
    </submittedName>
</protein>
<dbReference type="AlphaFoldDB" id="A0A1I5Z553"/>
<dbReference type="EMBL" id="FOXH01000033">
    <property type="protein sequence ID" value="SFQ51592.1"/>
    <property type="molecule type" value="Genomic_DNA"/>
</dbReference>
<gene>
    <name evidence="1" type="ORF">SAMN04515674_1331</name>
</gene>
<proteinExistence type="predicted"/>